<comment type="similarity">
    <text evidence="1">Belongs to the ner transcriptional regulatory family.</text>
</comment>
<dbReference type="InterPro" id="IPR010982">
    <property type="entry name" value="Lambda_DNA-bd_dom_sf"/>
</dbReference>
<dbReference type="GO" id="GO:0003677">
    <property type="term" value="F:DNA binding"/>
    <property type="evidence" value="ECO:0007669"/>
    <property type="project" value="UniProtKB-KW"/>
</dbReference>
<keyword evidence="3" id="KW-0238">DNA-binding</keyword>
<dbReference type="AlphaFoldDB" id="A0A1V8P5X7"/>
<dbReference type="EMBL" id="NAEW01000001">
    <property type="protein sequence ID" value="OQM44116.1"/>
    <property type="molecule type" value="Genomic_DNA"/>
</dbReference>
<keyword evidence="2" id="KW-0805">Transcription regulation</keyword>
<evidence type="ECO:0000259" key="5">
    <source>
        <dbReference type="Pfam" id="PF13693"/>
    </source>
</evidence>
<reference evidence="6 7" key="1">
    <citation type="submission" date="2017-03" db="EMBL/GenBank/DDBJ databases">
        <authorList>
            <person name="Afonso C.L."/>
            <person name="Miller P.J."/>
            <person name="Scott M.A."/>
            <person name="Spackman E."/>
            <person name="Goraichik I."/>
            <person name="Dimitrov K.M."/>
            <person name="Suarez D.L."/>
            <person name="Swayne D.E."/>
        </authorList>
    </citation>
    <scope>NUCLEOTIDE SEQUENCE [LARGE SCALE GENOMIC DNA]</scope>
    <source>
        <strain evidence="6 7">ATCC 51113</strain>
    </source>
</reference>
<dbReference type="Gene3D" id="1.10.260.40">
    <property type="entry name" value="lambda repressor-like DNA-binding domains"/>
    <property type="match status" value="1"/>
</dbReference>
<evidence type="ECO:0000256" key="3">
    <source>
        <dbReference type="ARBA" id="ARBA00023125"/>
    </source>
</evidence>
<feature type="domain" description="Ner winged helix-turn-helix DNA-binding" evidence="5">
    <location>
        <begin position="16"/>
        <end position="83"/>
    </location>
</feature>
<protein>
    <recommendedName>
        <fullName evidence="5">Ner winged helix-turn-helix DNA-binding domain-containing protein</fullName>
    </recommendedName>
</protein>
<organism evidence="6 7">
    <name type="scientific">Citrobacter braakii</name>
    <dbReference type="NCBI Taxonomy" id="57706"/>
    <lineage>
        <taxon>Bacteria</taxon>
        <taxon>Pseudomonadati</taxon>
        <taxon>Pseudomonadota</taxon>
        <taxon>Gammaproteobacteria</taxon>
        <taxon>Enterobacterales</taxon>
        <taxon>Enterobacteriaceae</taxon>
        <taxon>Citrobacter</taxon>
        <taxon>Citrobacter freundii complex</taxon>
    </lineage>
</organism>
<dbReference type="SUPFAM" id="SSF47413">
    <property type="entry name" value="lambda repressor-like DNA-binding domains"/>
    <property type="match status" value="1"/>
</dbReference>
<keyword evidence="4" id="KW-0804">Transcription</keyword>
<accession>A0A1V8P5X7</accession>
<dbReference type="Proteomes" id="UP000192573">
    <property type="component" value="Unassembled WGS sequence"/>
</dbReference>
<name>A0A1V8P5X7_CITBR</name>
<evidence type="ECO:0000256" key="4">
    <source>
        <dbReference type="ARBA" id="ARBA00023163"/>
    </source>
</evidence>
<evidence type="ECO:0000313" key="6">
    <source>
        <dbReference type="EMBL" id="OQM44116.1"/>
    </source>
</evidence>
<comment type="caution">
    <text evidence="6">The sequence shown here is derived from an EMBL/GenBank/DDBJ whole genome shotgun (WGS) entry which is preliminary data.</text>
</comment>
<gene>
    <name evidence="6" type="ORF">BZK42_01400</name>
</gene>
<proteinExistence type="inferred from homology"/>
<evidence type="ECO:0000256" key="1">
    <source>
        <dbReference type="ARBA" id="ARBA00006157"/>
    </source>
</evidence>
<dbReference type="Pfam" id="PF13693">
    <property type="entry name" value="HTH_35"/>
    <property type="match status" value="1"/>
</dbReference>
<sequence>MAKNQERTAEKFSFRDWPAEKVKGRLVEMGVTLRDIERSAGAPMDSIRTALVRGFPKGEILIAEAIGIPKEQIWPSRWEKRRRMQEKKGLANGGR</sequence>
<dbReference type="InterPro" id="IPR038722">
    <property type="entry name" value="Ner_HTH_dom"/>
</dbReference>
<evidence type="ECO:0000313" key="7">
    <source>
        <dbReference type="Proteomes" id="UP000192573"/>
    </source>
</evidence>
<evidence type="ECO:0000256" key="2">
    <source>
        <dbReference type="ARBA" id="ARBA00023015"/>
    </source>
</evidence>